<feature type="transmembrane region" description="Helical" evidence="1">
    <location>
        <begin position="33"/>
        <end position="51"/>
    </location>
</feature>
<organism evidence="2 3">
    <name type="scientific">Candidatus Methanoperedens nitratireducens</name>
    <dbReference type="NCBI Taxonomy" id="1392998"/>
    <lineage>
        <taxon>Archaea</taxon>
        <taxon>Methanobacteriati</taxon>
        <taxon>Methanobacteriota</taxon>
        <taxon>Stenosarchaea group</taxon>
        <taxon>Methanomicrobia</taxon>
        <taxon>Methanosarcinales</taxon>
        <taxon>ANME-2 cluster</taxon>
        <taxon>Candidatus Methanoperedentaceae</taxon>
        <taxon>Candidatus Methanoperedens</taxon>
    </lineage>
</organism>
<keyword evidence="1" id="KW-0472">Membrane</keyword>
<evidence type="ECO:0000313" key="2">
    <source>
        <dbReference type="EMBL" id="KPQ41064.1"/>
    </source>
</evidence>
<reference evidence="2 3" key="1">
    <citation type="submission" date="2015-09" db="EMBL/GenBank/DDBJ databases">
        <title>A metagenomics-based metabolic model of nitrate-dependent anaerobic oxidation of methane by Methanoperedens-like archaea.</title>
        <authorList>
            <person name="Arshad A."/>
            <person name="Speth D.R."/>
            <person name="De Graaf R.M."/>
            <person name="Op Den Camp H.J."/>
            <person name="Jetten M.S."/>
            <person name="Welte C.U."/>
        </authorList>
    </citation>
    <scope>NUCLEOTIDE SEQUENCE [LARGE SCALE GENOMIC DNA]</scope>
</reference>
<accession>A0A0P8C3E7</accession>
<evidence type="ECO:0000256" key="1">
    <source>
        <dbReference type="SAM" id="Phobius"/>
    </source>
</evidence>
<keyword evidence="1" id="KW-1133">Transmembrane helix</keyword>
<evidence type="ECO:0000313" key="3">
    <source>
        <dbReference type="Proteomes" id="UP000050360"/>
    </source>
</evidence>
<keyword evidence="1" id="KW-0812">Transmembrane</keyword>
<proteinExistence type="predicted"/>
<dbReference type="AlphaFoldDB" id="A0A0P8C3E7"/>
<name>A0A0P8C3E7_9EURY</name>
<sequence>MIVEVTMEEIKLKANKPLLEGKLTDKQKKGIDILVNGLFVVMGLYVVVYPGLTDTDFHTVVGLLAIYCGIRFMPR</sequence>
<feature type="transmembrane region" description="Helical" evidence="1">
    <location>
        <begin position="57"/>
        <end position="74"/>
    </location>
</feature>
<comment type="caution">
    <text evidence="2">The sequence shown here is derived from an EMBL/GenBank/DDBJ whole genome shotgun (WGS) entry which is preliminary data.</text>
</comment>
<gene>
    <name evidence="2" type="ORF">MPEBLZ_04378</name>
</gene>
<protein>
    <submittedName>
        <fullName evidence="2">Uncharacterized protein</fullName>
    </submittedName>
</protein>
<dbReference type="Proteomes" id="UP000050360">
    <property type="component" value="Unassembled WGS sequence"/>
</dbReference>
<dbReference type="EMBL" id="LKCM01000448">
    <property type="protein sequence ID" value="KPQ41064.1"/>
    <property type="molecule type" value="Genomic_DNA"/>
</dbReference>